<proteinExistence type="predicted"/>
<organism evidence="7 8">
    <name type="scientific">Lophiostoma macrostomum CBS 122681</name>
    <dbReference type="NCBI Taxonomy" id="1314788"/>
    <lineage>
        <taxon>Eukaryota</taxon>
        <taxon>Fungi</taxon>
        <taxon>Dikarya</taxon>
        <taxon>Ascomycota</taxon>
        <taxon>Pezizomycotina</taxon>
        <taxon>Dothideomycetes</taxon>
        <taxon>Pleosporomycetidae</taxon>
        <taxon>Pleosporales</taxon>
        <taxon>Lophiostomataceae</taxon>
        <taxon>Lophiostoma</taxon>
    </lineage>
</organism>
<dbReference type="GO" id="GO:0045271">
    <property type="term" value="C:respiratory chain complex I"/>
    <property type="evidence" value="ECO:0007669"/>
    <property type="project" value="InterPro"/>
</dbReference>
<evidence type="ECO:0000256" key="1">
    <source>
        <dbReference type="ARBA" id="ARBA00004448"/>
    </source>
</evidence>
<dbReference type="OrthoDB" id="1913277at2759"/>
<evidence type="ECO:0000256" key="4">
    <source>
        <dbReference type="ARBA" id="ARBA00022989"/>
    </source>
</evidence>
<evidence type="ECO:0000313" key="7">
    <source>
        <dbReference type="EMBL" id="KAF2657808.1"/>
    </source>
</evidence>
<reference evidence="7" key="1">
    <citation type="journal article" date="2020" name="Stud. Mycol.">
        <title>101 Dothideomycetes genomes: a test case for predicting lifestyles and emergence of pathogens.</title>
        <authorList>
            <person name="Haridas S."/>
            <person name="Albert R."/>
            <person name="Binder M."/>
            <person name="Bloem J."/>
            <person name="Labutti K."/>
            <person name="Salamov A."/>
            <person name="Andreopoulos B."/>
            <person name="Baker S."/>
            <person name="Barry K."/>
            <person name="Bills G."/>
            <person name="Bluhm B."/>
            <person name="Cannon C."/>
            <person name="Castanera R."/>
            <person name="Culley D."/>
            <person name="Daum C."/>
            <person name="Ezra D."/>
            <person name="Gonzalez J."/>
            <person name="Henrissat B."/>
            <person name="Kuo A."/>
            <person name="Liang C."/>
            <person name="Lipzen A."/>
            <person name="Lutzoni F."/>
            <person name="Magnuson J."/>
            <person name="Mondo S."/>
            <person name="Nolan M."/>
            <person name="Ohm R."/>
            <person name="Pangilinan J."/>
            <person name="Park H.-J."/>
            <person name="Ramirez L."/>
            <person name="Alfaro M."/>
            <person name="Sun H."/>
            <person name="Tritt A."/>
            <person name="Yoshinaga Y."/>
            <person name="Zwiers L.-H."/>
            <person name="Turgeon B."/>
            <person name="Goodwin S."/>
            <person name="Spatafora J."/>
            <person name="Crous P."/>
            <person name="Grigoriev I."/>
        </authorList>
    </citation>
    <scope>NUCLEOTIDE SEQUENCE</scope>
    <source>
        <strain evidence="7">CBS 122681</strain>
    </source>
</reference>
<dbReference type="EMBL" id="MU004321">
    <property type="protein sequence ID" value="KAF2657808.1"/>
    <property type="molecule type" value="Genomic_DNA"/>
</dbReference>
<dbReference type="Pfam" id="PF02466">
    <property type="entry name" value="Tim17"/>
    <property type="match status" value="1"/>
</dbReference>
<evidence type="ECO:0000256" key="3">
    <source>
        <dbReference type="ARBA" id="ARBA00022792"/>
    </source>
</evidence>
<evidence type="ECO:0000256" key="6">
    <source>
        <dbReference type="ARBA" id="ARBA00023136"/>
    </source>
</evidence>
<sequence>MADELGVERPLPESFTPVDTLANTASSTAQLTLIGALFAGAQNALQKQNVGAMGIFTRSGHIIATFAVVGATYQFTRDATANLRQKQDTYNEAIGGFAAGAMLGVTRRSIPFMFGGGVITATVLSTFVYTKGWKGYKEETFEDEVEKKEAYKKTYRRPLQETIDELGEGRGIYGPGYAERRRQRLLDRYGIDVGPYQGNR</sequence>
<evidence type="ECO:0000256" key="5">
    <source>
        <dbReference type="ARBA" id="ARBA00023128"/>
    </source>
</evidence>
<keyword evidence="5" id="KW-0496">Mitochondrion</keyword>
<dbReference type="InterPro" id="IPR039205">
    <property type="entry name" value="NDUFA11"/>
</dbReference>
<dbReference type="PANTHER" id="PTHR21382">
    <property type="entry name" value="NADH-UBIQUINONE OXIDOREDUCTASE SUBUNIT"/>
    <property type="match status" value="1"/>
</dbReference>
<evidence type="ECO:0000256" key="2">
    <source>
        <dbReference type="ARBA" id="ARBA00022692"/>
    </source>
</evidence>
<dbReference type="GO" id="GO:0006120">
    <property type="term" value="P:mitochondrial electron transport, NADH to ubiquinone"/>
    <property type="evidence" value="ECO:0007669"/>
    <property type="project" value="InterPro"/>
</dbReference>
<protein>
    <recommendedName>
        <fullName evidence="9">NADH-ubiquinone oxidoreductase 213 kDa subunit</fullName>
    </recommendedName>
</protein>
<evidence type="ECO:0008006" key="9">
    <source>
        <dbReference type="Google" id="ProtNLM"/>
    </source>
</evidence>
<dbReference type="Proteomes" id="UP000799324">
    <property type="component" value="Unassembled WGS sequence"/>
</dbReference>
<keyword evidence="8" id="KW-1185">Reference proteome</keyword>
<evidence type="ECO:0000313" key="8">
    <source>
        <dbReference type="Proteomes" id="UP000799324"/>
    </source>
</evidence>
<keyword evidence="4" id="KW-1133">Transmembrane helix</keyword>
<gene>
    <name evidence="7" type="ORF">K491DRAFT_311657</name>
</gene>
<dbReference type="GO" id="GO:0005743">
    <property type="term" value="C:mitochondrial inner membrane"/>
    <property type="evidence" value="ECO:0007669"/>
    <property type="project" value="UniProtKB-SubCell"/>
</dbReference>
<name>A0A6A6TFP8_9PLEO</name>
<keyword evidence="6" id="KW-0472">Membrane</keyword>
<keyword evidence="3" id="KW-0999">Mitochondrion inner membrane</keyword>
<keyword evidence="2" id="KW-0812">Transmembrane</keyword>
<accession>A0A6A6TFP8</accession>
<dbReference type="PANTHER" id="PTHR21382:SF1">
    <property type="entry name" value="NADH DEHYDROGENASE [UBIQUINONE] 1 ALPHA SUBCOMPLEX SUBUNIT 11"/>
    <property type="match status" value="1"/>
</dbReference>
<dbReference type="AlphaFoldDB" id="A0A6A6TFP8"/>
<comment type="subcellular location">
    <subcellularLocation>
        <location evidence="1">Mitochondrion inner membrane</location>
        <topology evidence="1">Multi-pass membrane protein</topology>
    </subcellularLocation>
</comment>